<dbReference type="SUPFAM" id="SSF52540">
    <property type="entry name" value="P-loop containing nucleoside triphosphate hydrolases"/>
    <property type="match status" value="1"/>
</dbReference>
<feature type="domain" description="Rad50/SbcC-type AAA" evidence="1">
    <location>
        <begin position="8"/>
        <end position="88"/>
    </location>
</feature>
<sequence>MRTIKLKSLSLVNFKGIRSLNIGFSDAETLVAGENGTGKTTVFDSFLWLLFGKDSTGRSDSNFNIKTLDSDGKPILHLEHSVTGVLSVDGKTVTLQRCYVENWVKPRGTTEESLKNHATEFYLNGVKLATKKEYDSEVAAIIPEDVFRMITNPFYFTSMKPEAQKEILLDMVGTLTD</sequence>
<evidence type="ECO:0000313" key="2">
    <source>
        <dbReference type="EMBL" id="GFH87000.1"/>
    </source>
</evidence>
<dbReference type="AlphaFoldDB" id="A0A7J0A4E1"/>
<dbReference type="GO" id="GO:0016887">
    <property type="term" value="F:ATP hydrolysis activity"/>
    <property type="evidence" value="ECO:0007669"/>
    <property type="project" value="InterPro"/>
</dbReference>
<accession>A0A7J0A4E1</accession>
<organism evidence="2 3">
    <name type="scientific">Bacteroides acidifaciens</name>
    <dbReference type="NCBI Taxonomy" id="85831"/>
    <lineage>
        <taxon>Bacteria</taxon>
        <taxon>Pseudomonadati</taxon>
        <taxon>Bacteroidota</taxon>
        <taxon>Bacteroidia</taxon>
        <taxon>Bacteroidales</taxon>
        <taxon>Bacteroidaceae</taxon>
        <taxon>Bacteroides</taxon>
    </lineage>
</organism>
<proteinExistence type="predicted"/>
<dbReference type="InterPro" id="IPR027417">
    <property type="entry name" value="P-loop_NTPase"/>
</dbReference>
<dbReference type="Proteomes" id="UP000491181">
    <property type="component" value="Unassembled WGS sequence"/>
</dbReference>
<evidence type="ECO:0000313" key="3">
    <source>
        <dbReference type="Proteomes" id="UP000491181"/>
    </source>
</evidence>
<dbReference type="InterPro" id="IPR038729">
    <property type="entry name" value="Rad50/SbcC_AAA"/>
</dbReference>
<gene>
    <name evidence="2" type="ORF">IMSAGC001_02424</name>
</gene>
<dbReference type="PANTHER" id="PTHR32182">
    <property type="entry name" value="DNA REPLICATION AND REPAIR PROTEIN RECF"/>
    <property type="match status" value="1"/>
</dbReference>
<dbReference type="PANTHER" id="PTHR32182:SF0">
    <property type="entry name" value="DNA REPLICATION AND REPAIR PROTEIN RECF"/>
    <property type="match status" value="1"/>
</dbReference>
<evidence type="ECO:0000259" key="1">
    <source>
        <dbReference type="Pfam" id="PF13476"/>
    </source>
</evidence>
<comment type="caution">
    <text evidence="2">The sequence shown here is derived from an EMBL/GenBank/DDBJ whole genome shotgun (WGS) entry which is preliminary data.</text>
</comment>
<dbReference type="Pfam" id="PF13476">
    <property type="entry name" value="AAA_23"/>
    <property type="match status" value="1"/>
</dbReference>
<dbReference type="GO" id="GO:0006302">
    <property type="term" value="P:double-strand break repair"/>
    <property type="evidence" value="ECO:0007669"/>
    <property type="project" value="InterPro"/>
</dbReference>
<reference evidence="2 3" key="1">
    <citation type="journal article" date="2020" name="Microbiome">
        <title>Single-cell genomics of uncultured bacteria reveals dietary fiber responders in the mouse gut microbiota.</title>
        <authorList>
            <person name="Chijiiwa R."/>
            <person name="Hosokawa M."/>
            <person name="Kogawa M."/>
            <person name="Nishikawa Y."/>
            <person name="Ide K."/>
            <person name="Sakanashi C."/>
            <person name="Takahashi K."/>
            <person name="Takeyama H."/>
        </authorList>
    </citation>
    <scope>NUCLEOTIDE SEQUENCE [LARGE SCALE GENOMIC DNA]</scope>
    <source>
        <strain evidence="2">IMSAGC_001</strain>
    </source>
</reference>
<dbReference type="GO" id="GO:0000731">
    <property type="term" value="P:DNA synthesis involved in DNA repair"/>
    <property type="evidence" value="ECO:0007669"/>
    <property type="project" value="TreeGrafter"/>
</dbReference>
<name>A0A7J0A4E1_9BACE</name>
<dbReference type="Gene3D" id="3.40.50.300">
    <property type="entry name" value="P-loop containing nucleotide triphosphate hydrolases"/>
    <property type="match status" value="1"/>
</dbReference>
<dbReference type="EMBL" id="BLLS01000069">
    <property type="protein sequence ID" value="GFH87000.1"/>
    <property type="molecule type" value="Genomic_DNA"/>
</dbReference>
<protein>
    <recommendedName>
        <fullName evidence="1">Rad50/SbcC-type AAA domain-containing protein</fullName>
    </recommendedName>
</protein>
<dbReference type="RefSeq" id="WP_228767194.1">
    <property type="nucleotide sequence ID" value="NZ_BLLS01000069.1"/>
</dbReference>